<evidence type="ECO:0000256" key="1">
    <source>
        <dbReference type="SAM" id="MobiDB-lite"/>
    </source>
</evidence>
<evidence type="ECO:0000313" key="2">
    <source>
        <dbReference type="EMBL" id="QQE74835.1"/>
    </source>
</evidence>
<dbReference type="EMBL" id="CP066308">
    <property type="protein sequence ID" value="QQE74835.1"/>
    <property type="molecule type" value="Genomic_DNA"/>
</dbReference>
<sequence>MSKRRRGGTLNPSRRAAAEKVAGSLFLLGLAATLMHQPAGTYSWLWQETRDASHHFAVGLLDITRSSFADQWRVVEGGNHSIDLSRMIPGDARLLEATLSRGESDLDFFYKIVARVTAADHPEEQQEREETDQPDDARRAVDETRQDDATKQSDVSKRNDAPKLEDVLRIRIESGGDVVYDGLVRELHQQQPGLPHVNGTESYFSARQRTKKFAITVYLPKEGIDHQYQALAGNLEVRFLAKQATPGAIFAE</sequence>
<evidence type="ECO:0000313" key="3">
    <source>
        <dbReference type="EMBL" id="QUO41919.1"/>
    </source>
</evidence>
<keyword evidence="5" id="KW-1185">Reference proteome</keyword>
<accession>A0A7T5JP88</accession>
<reference evidence="3" key="2">
    <citation type="submission" date="2021-04" db="EMBL/GenBank/DDBJ databases">
        <title>Brevibacillus composti FJAT-54423, complete genome.</title>
        <authorList>
            <person name="Tang R."/>
        </authorList>
    </citation>
    <scope>NUCLEOTIDE SEQUENCE</scope>
    <source>
        <strain evidence="3">FJAT-54424</strain>
    </source>
</reference>
<evidence type="ECO:0000313" key="5">
    <source>
        <dbReference type="Proteomes" id="UP000677234"/>
    </source>
</evidence>
<proteinExistence type="predicted"/>
<gene>
    <name evidence="2" type="ORF">JD108_02285</name>
    <name evidence="3" type="ORF">KDJ56_02285</name>
</gene>
<feature type="compositionally biased region" description="Basic and acidic residues" evidence="1">
    <location>
        <begin position="135"/>
        <end position="160"/>
    </location>
</feature>
<organism evidence="2 4">
    <name type="scientific">Brevibacillus composti</name>
    <dbReference type="NCBI Taxonomy" id="2796470"/>
    <lineage>
        <taxon>Bacteria</taxon>
        <taxon>Bacillati</taxon>
        <taxon>Bacillota</taxon>
        <taxon>Bacilli</taxon>
        <taxon>Bacillales</taxon>
        <taxon>Paenibacillaceae</taxon>
        <taxon>Brevibacillus</taxon>
    </lineage>
</organism>
<protein>
    <submittedName>
        <fullName evidence="2">Uncharacterized protein</fullName>
    </submittedName>
</protein>
<name>A0A7T5JP88_9BACL</name>
<evidence type="ECO:0000313" key="4">
    <source>
        <dbReference type="Proteomes" id="UP000595847"/>
    </source>
</evidence>
<feature type="region of interest" description="Disordered" evidence="1">
    <location>
        <begin position="120"/>
        <end position="160"/>
    </location>
</feature>
<reference evidence="2 4" key="1">
    <citation type="submission" date="2020-12" db="EMBL/GenBank/DDBJ databases">
        <title>strain FJAT-54423T represents a novel species of the genus Brevibacillus.</title>
        <authorList>
            <person name="Tang R."/>
        </authorList>
    </citation>
    <scope>NUCLEOTIDE SEQUENCE [LARGE SCALE GENOMIC DNA]</scope>
    <source>
        <strain evidence="2 4">FJAT-54423</strain>
    </source>
</reference>
<dbReference type="AlphaFoldDB" id="A0A7T5JP88"/>
<dbReference type="EMBL" id="CP073708">
    <property type="protein sequence ID" value="QUO41919.1"/>
    <property type="molecule type" value="Genomic_DNA"/>
</dbReference>
<dbReference type="Proteomes" id="UP000677234">
    <property type="component" value="Chromosome"/>
</dbReference>
<dbReference type="KEGG" id="bcop:JD108_02285"/>
<dbReference type="Proteomes" id="UP000595847">
    <property type="component" value="Chromosome"/>
</dbReference>
<dbReference type="RefSeq" id="WP_198828404.1">
    <property type="nucleotide sequence ID" value="NZ_CP066308.1"/>
</dbReference>